<proteinExistence type="predicted"/>
<accession>A0AAU8AUP2</accession>
<organism evidence="1">
    <name type="scientific">Dulem virus 31</name>
    <dbReference type="NCBI Taxonomy" id="3145749"/>
    <lineage>
        <taxon>Viruses</taxon>
        <taxon>Monodnaviria</taxon>
        <taxon>Sangervirae</taxon>
        <taxon>Phixviricota</taxon>
        <taxon>Malgrandaviricetes</taxon>
        <taxon>Petitvirales</taxon>
        <taxon>Microviridae</taxon>
        <taxon>Microvirus</taxon>
    </lineage>
</organism>
<dbReference type="EMBL" id="PP511318">
    <property type="protein sequence ID" value="XCD03069.1"/>
    <property type="molecule type" value="Genomic_DNA"/>
</dbReference>
<name>A0AAU8AUP2_9VIRU</name>
<protein>
    <submittedName>
        <fullName evidence="1">Uncharacterized protein</fullName>
    </submittedName>
</protein>
<sequence length="32" mass="3641">MLAILTDIHFSKFNFLHSQAQPIKALVPSFII</sequence>
<reference evidence="1" key="1">
    <citation type="submission" date="2024-03" db="EMBL/GenBank/DDBJ databases">
        <title>Diverse circular DNA viruses in blood, oral, and fecal samples of captive lemurs.</title>
        <authorList>
            <person name="Paietta E.N."/>
            <person name="Kraberger S."/>
            <person name="Lund M.C."/>
            <person name="Custer J.M."/>
            <person name="Vargas K.M."/>
            <person name="Ehmke E.E."/>
            <person name="Yoder A.D."/>
            <person name="Varsani A."/>
        </authorList>
    </citation>
    <scope>NUCLEOTIDE SEQUENCE</scope>
    <source>
        <strain evidence="1">Duke_17_45</strain>
    </source>
</reference>
<evidence type="ECO:0000313" key="1">
    <source>
        <dbReference type="EMBL" id="XCD03069.1"/>
    </source>
</evidence>